<evidence type="ECO:0000313" key="2">
    <source>
        <dbReference type="Proteomes" id="UP000286791"/>
    </source>
</evidence>
<dbReference type="PANTHER" id="PTHR43434:SF20">
    <property type="entry name" value="5'-NUCLEOTIDASE"/>
    <property type="match status" value="1"/>
</dbReference>
<name>A0A431EKW0_CAMJU</name>
<dbReference type="InterPro" id="IPR036412">
    <property type="entry name" value="HAD-like_sf"/>
</dbReference>
<dbReference type="RefSeq" id="WP_126214954.1">
    <property type="nucleotide sequence ID" value="NZ_PQZO01000009.1"/>
</dbReference>
<dbReference type="GO" id="GO:0004713">
    <property type="term" value="F:protein tyrosine kinase activity"/>
    <property type="evidence" value="ECO:0007669"/>
    <property type="project" value="TreeGrafter"/>
</dbReference>
<dbReference type="InterPro" id="IPR023214">
    <property type="entry name" value="HAD_sf"/>
</dbReference>
<gene>
    <name evidence="1" type="ORF">C3H48_07080</name>
</gene>
<protein>
    <submittedName>
        <fullName evidence="1">Haloacid dehalogenase</fullName>
    </submittedName>
</protein>
<dbReference type="InterPro" id="IPR023198">
    <property type="entry name" value="PGP-like_dom2"/>
</dbReference>
<sequence length="213" mass="24536">MKYELIIFDLDGTLVDSSSGVIKSIEHTIDVLNLPQLSIEEKRSLVGLPIFDSFKKIYKMSDSEAEYATKIFRDIYKSDFLYDAVLYKNIFSTLVKLRNHKYKLAIASYKKDDYCKLLLKYLKIDKMFEYIQGSDSNNKLSKLEIMQKCIAKFNVNLNKILMVGDTAHDAFGSERLGVDFIGVSYGFGNKDDLHKHKNIAIIDDIEKIFDILN</sequence>
<evidence type="ECO:0000313" key="1">
    <source>
        <dbReference type="EMBL" id="RTJ97822.1"/>
    </source>
</evidence>
<dbReference type="AlphaFoldDB" id="A0A431EKW0"/>
<proteinExistence type="predicted"/>
<dbReference type="PANTHER" id="PTHR43434">
    <property type="entry name" value="PHOSPHOGLYCOLATE PHOSPHATASE"/>
    <property type="match status" value="1"/>
</dbReference>
<reference evidence="1 2" key="1">
    <citation type="journal article" date="2019" name="Appl. Environ. Microbiol.">
        <title>Population genetics and characterization of Campylobacter jejuni isolates in western jackdaws and game birds in Finland.</title>
        <authorList>
            <person name="Kovanen S."/>
            <person name="Rossi M."/>
            <person name="Pohja-Mykra M."/>
            <person name="Nieminen T."/>
            <person name="Raunio-Saarnisto M."/>
            <person name="Sauvala M."/>
            <person name="Fredriksson-Ahomaa M."/>
            <person name="Hanninen M.L."/>
            <person name="Kivisto R."/>
        </authorList>
    </citation>
    <scope>NUCLEOTIDE SEQUENCE [LARGE SCALE GENOMIC DNA]</scope>
    <source>
        <strain evidence="1 2">CB304</strain>
    </source>
</reference>
<dbReference type="Gene3D" id="1.10.150.240">
    <property type="entry name" value="Putative phosphatase, domain 2"/>
    <property type="match status" value="1"/>
</dbReference>
<dbReference type="InterPro" id="IPR050155">
    <property type="entry name" value="HAD-like_hydrolase_sf"/>
</dbReference>
<dbReference type="EMBL" id="PRCE01000066">
    <property type="protein sequence ID" value="RTJ97822.1"/>
    <property type="molecule type" value="Genomic_DNA"/>
</dbReference>
<dbReference type="Gene3D" id="3.40.50.1000">
    <property type="entry name" value="HAD superfamily/HAD-like"/>
    <property type="match status" value="1"/>
</dbReference>
<dbReference type="Pfam" id="PF13419">
    <property type="entry name" value="HAD_2"/>
    <property type="match status" value="1"/>
</dbReference>
<dbReference type="InterPro" id="IPR041492">
    <property type="entry name" value="HAD_2"/>
</dbReference>
<dbReference type="Proteomes" id="UP000286791">
    <property type="component" value="Unassembled WGS sequence"/>
</dbReference>
<dbReference type="GO" id="GO:0005829">
    <property type="term" value="C:cytosol"/>
    <property type="evidence" value="ECO:0007669"/>
    <property type="project" value="TreeGrafter"/>
</dbReference>
<dbReference type="SFLD" id="SFLDS00003">
    <property type="entry name" value="Haloacid_Dehalogenase"/>
    <property type="match status" value="1"/>
</dbReference>
<comment type="caution">
    <text evidence="1">The sequence shown here is derived from an EMBL/GenBank/DDBJ whole genome shotgun (WGS) entry which is preliminary data.</text>
</comment>
<accession>A0A431EKW0</accession>
<dbReference type="SFLD" id="SFLDG01129">
    <property type="entry name" value="C1.5:_HAD__Beta-PGM__Phosphata"/>
    <property type="match status" value="1"/>
</dbReference>
<organism evidence="1 2">
    <name type="scientific">Campylobacter jejuni</name>
    <dbReference type="NCBI Taxonomy" id="197"/>
    <lineage>
        <taxon>Bacteria</taxon>
        <taxon>Pseudomonadati</taxon>
        <taxon>Campylobacterota</taxon>
        <taxon>Epsilonproteobacteria</taxon>
        <taxon>Campylobacterales</taxon>
        <taxon>Campylobacteraceae</taxon>
        <taxon>Campylobacter</taxon>
    </lineage>
</organism>
<dbReference type="SUPFAM" id="SSF56784">
    <property type="entry name" value="HAD-like"/>
    <property type="match status" value="1"/>
</dbReference>